<protein>
    <submittedName>
        <fullName evidence="6">ECF RNA polymerase sigma factor SigW</fullName>
    </submittedName>
</protein>
<feature type="domain" description="RNA polymerase sigma factor 70 region 4 type 2" evidence="5">
    <location>
        <begin position="126"/>
        <end position="175"/>
    </location>
</feature>
<name>A0A645DPV8_9ZZZZ</name>
<dbReference type="InterPro" id="IPR013249">
    <property type="entry name" value="RNA_pol_sigma70_r4_t2"/>
</dbReference>
<dbReference type="GO" id="GO:0006352">
    <property type="term" value="P:DNA-templated transcription initiation"/>
    <property type="evidence" value="ECO:0007669"/>
    <property type="project" value="InterPro"/>
</dbReference>
<dbReference type="PANTHER" id="PTHR43133">
    <property type="entry name" value="RNA POLYMERASE ECF-TYPE SIGMA FACTO"/>
    <property type="match status" value="1"/>
</dbReference>
<dbReference type="EMBL" id="VSSQ01038395">
    <property type="protein sequence ID" value="MPM91321.1"/>
    <property type="molecule type" value="Genomic_DNA"/>
</dbReference>
<dbReference type="Gene3D" id="1.10.1740.10">
    <property type="match status" value="1"/>
</dbReference>
<dbReference type="SUPFAM" id="SSF88659">
    <property type="entry name" value="Sigma3 and sigma4 domains of RNA polymerase sigma factors"/>
    <property type="match status" value="1"/>
</dbReference>
<evidence type="ECO:0000256" key="3">
    <source>
        <dbReference type="ARBA" id="ARBA00023082"/>
    </source>
</evidence>
<dbReference type="NCBIfam" id="TIGR02937">
    <property type="entry name" value="sigma70-ECF"/>
    <property type="match status" value="1"/>
</dbReference>
<keyword evidence="3" id="KW-0731">Sigma factor</keyword>
<comment type="similarity">
    <text evidence="1">Belongs to the sigma-70 factor family. ECF subfamily.</text>
</comment>
<dbReference type="SUPFAM" id="SSF88946">
    <property type="entry name" value="Sigma2 domain of RNA polymerase sigma factors"/>
    <property type="match status" value="1"/>
</dbReference>
<evidence type="ECO:0000313" key="6">
    <source>
        <dbReference type="EMBL" id="MPM91321.1"/>
    </source>
</evidence>
<dbReference type="GO" id="GO:0003677">
    <property type="term" value="F:DNA binding"/>
    <property type="evidence" value="ECO:0007669"/>
    <property type="project" value="InterPro"/>
</dbReference>
<dbReference type="InterPro" id="IPR039425">
    <property type="entry name" value="RNA_pol_sigma-70-like"/>
</dbReference>
<dbReference type="AlphaFoldDB" id="A0A645DPV8"/>
<sequence>MIPIILAIKDERDRLLVENIYDTYEKKIYMIAYSILKNKQDAEDAVNNTIIKIIDYIDNFVDISCEETKRLIVIYSRSVALNMYNSKKIRSKMSLPICDDENNDHEINDIEENLQDIIINEETISIVRNAIEKLDVKYRDVIILKYYNNMKDAQIADILSISETAVSTRLTRAKNLLKKEGGYVLYARLK</sequence>
<keyword evidence="2" id="KW-0805">Transcription regulation</keyword>
<keyword evidence="4" id="KW-0804">Transcription</keyword>
<proteinExistence type="inferred from homology"/>
<reference evidence="6" key="1">
    <citation type="submission" date="2019-08" db="EMBL/GenBank/DDBJ databases">
        <authorList>
            <person name="Kucharzyk K."/>
            <person name="Murdoch R.W."/>
            <person name="Higgins S."/>
            <person name="Loffler F."/>
        </authorList>
    </citation>
    <scope>NUCLEOTIDE SEQUENCE</scope>
</reference>
<dbReference type="GO" id="GO:0016987">
    <property type="term" value="F:sigma factor activity"/>
    <property type="evidence" value="ECO:0007669"/>
    <property type="project" value="UniProtKB-KW"/>
</dbReference>
<organism evidence="6">
    <name type="scientific">bioreactor metagenome</name>
    <dbReference type="NCBI Taxonomy" id="1076179"/>
    <lineage>
        <taxon>unclassified sequences</taxon>
        <taxon>metagenomes</taxon>
        <taxon>ecological metagenomes</taxon>
    </lineage>
</organism>
<evidence type="ECO:0000256" key="4">
    <source>
        <dbReference type="ARBA" id="ARBA00023163"/>
    </source>
</evidence>
<dbReference type="InterPro" id="IPR013325">
    <property type="entry name" value="RNA_pol_sigma_r2"/>
</dbReference>
<dbReference type="PANTHER" id="PTHR43133:SF60">
    <property type="entry name" value="RNA POLYMERASE SIGMA FACTOR SIGV"/>
    <property type="match status" value="1"/>
</dbReference>
<gene>
    <name evidence="6" type="primary">sigW_81</name>
    <name evidence="6" type="ORF">SDC9_138449</name>
</gene>
<dbReference type="Pfam" id="PF08281">
    <property type="entry name" value="Sigma70_r4_2"/>
    <property type="match status" value="1"/>
</dbReference>
<dbReference type="InterPro" id="IPR013324">
    <property type="entry name" value="RNA_pol_sigma_r3/r4-like"/>
</dbReference>
<evidence type="ECO:0000256" key="2">
    <source>
        <dbReference type="ARBA" id="ARBA00023015"/>
    </source>
</evidence>
<dbReference type="InterPro" id="IPR014284">
    <property type="entry name" value="RNA_pol_sigma-70_dom"/>
</dbReference>
<dbReference type="InterPro" id="IPR036388">
    <property type="entry name" value="WH-like_DNA-bd_sf"/>
</dbReference>
<accession>A0A645DPV8</accession>
<dbReference type="CDD" id="cd06171">
    <property type="entry name" value="Sigma70_r4"/>
    <property type="match status" value="1"/>
</dbReference>
<comment type="caution">
    <text evidence="6">The sequence shown here is derived from an EMBL/GenBank/DDBJ whole genome shotgun (WGS) entry which is preliminary data.</text>
</comment>
<evidence type="ECO:0000259" key="5">
    <source>
        <dbReference type="Pfam" id="PF08281"/>
    </source>
</evidence>
<dbReference type="Gene3D" id="1.10.10.10">
    <property type="entry name" value="Winged helix-like DNA-binding domain superfamily/Winged helix DNA-binding domain"/>
    <property type="match status" value="1"/>
</dbReference>
<evidence type="ECO:0000256" key="1">
    <source>
        <dbReference type="ARBA" id="ARBA00010641"/>
    </source>
</evidence>